<dbReference type="PANTHER" id="PTHR34415:SF1">
    <property type="entry name" value="INTEGRASE CATALYTIC DOMAIN-CONTAINING PROTEIN"/>
    <property type="match status" value="1"/>
</dbReference>
<dbReference type="AlphaFoldDB" id="A0AAD9QK20"/>
<comment type="caution">
    <text evidence="2">The sequence shown here is derived from an EMBL/GenBank/DDBJ whole genome shotgun (WGS) entry which is preliminary data.</text>
</comment>
<evidence type="ECO:0000313" key="2">
    <source>
        <dbReference type="EMBL" id="KAK2562754.1"/>
    </source>
</evidence>
<accession>A0AAD9QK20</accession>
<evidence type="ECO:0000313" key="3">
    <source>
        <dbReference type="Proteomes" id="UP001249851"/>
    </source>
</evidence>
<keyword evidence="3" id="KW-1185">Reference proteome</keyword>
<organism evidence="2 3">
    <name type="scientific">Acropora cervicornis</name>
    <name type="common">Staghorn coral</name>
    <dbReference type="NCBI Taxonomy" id="6130"/>
    <lineage>
        <taxon>Eukaryota</taxon>
        <taxon>Metazoa</taxon>
        <taxon>Cnidaria</taxon>
        <taxon>Anthozoa</taxon>
        <taxon>Hexacorallia</taxon>
        <taxon>Scleractinia</taxon>
        <taxon>Astrocoeniina</taxon>
        <taxon>Acroporidae</taxon>
        <taxon>Acropora</taxon>
    </lineage>
</organism>
<name>A0AAD9QK20_ACRCE</name>
<protein>
    <submittedName>
        <fullName evidence="2">Uncharacterized protein</fullName>
    </submittedName>
</protein>
<reference evidence="2" key="2">
    <citation type="journal article" date="2023" name="Science">
        <title>Genomic signatures of disease resistance in endangered staghorn corals.</title>
        <authorList>
            <person name="Vollmer S.V."/>
            <person name="Selwyn J.D."/>
            <person name="Despard B.A."/>
            <person name="Roesel C.L."/>
        </authorList>
    </citation>
    <scope>NUCLEOTIDE SEQUENCE</scope>
    <source>
        <strain evidence="2">K2</strain>
    </source>
</reference>
<sequence length="665" mass="74907">MVPASPKREKTAERELEETENLKEELEKEKASVQKMREEYTKRLADLRHREEQANSAANIGKGPPTLPAVDSSTVCQSLCQSTPQQPLEDEKASEPITPELLLSYGIPHHLVGETMQAIQQIDKHHLLALKLLQLLQLLGNFGKQQLDGICLELLKHSCTLANKELIQSSLNEVTHEYFNWTTSVDVPDQDDCDDDSCSSDSDSACLESDAFSEHQDNWLDLTENDGDELKTIRNFLKAGCGCQLGPKAHHCSSTTSYSEVLECHTNCLQLSKEELDLIVLSHLQCHLCRKELAGNATPISAHITSYMGSHYVFMAAKVGCQKACALLRNISEVSKFISNYAEEHALVLPGRVPGFKRTDVRLLPSQMSKASVWRVYSTAMEAQSKWPVGYSKSVDLWNQLIPHIVIMRPMSDLWFTCQHNNSQIVRSANLPESLKSACVRAQEEHLARENGERSFYKSTIKALKPTVQQVLEANHGVVPRNNPSCSLQGRMNYSYDYAQQVHYPSNPLQPGPIYFKTLRKCSIFGVCCEAILRQVNFLVEEAVLTGVNVSQLCWLHDGSVLVPTYDWASFLDKYFKKLPGVKGYHHFRSIKNSPGRVFCKRYVDSEEVEFDLLKDPTKLPPCTLPPIINPAGLDLERRSYLYKEIRQFCKPKFCGSGGAKTMKR</sequence>
<dbReference type="Proteomes" id="UP001249851">
    <property type="component" value="Unassembled WGS sequence"/>
</dbReference>
<reference evidence="2" key="1">
    <citation type="journal article" date="2023" name="G3 (Bethesda)">
        <title>Whole genome assembly and annotation of the endangered Caribbean coral Acropora cervicornis.</title>
        <authorList>
            <person name="Selwyn J.D."/>
            <person name="Vollmer S.V."/>
        </authorList>
    </citation>
    <scope>NUCLEOTIDE SEQUENCE</scope>
    <source>
        <strain evidence="2">K2</strain>
    </source>
</reference>
<dbReference type="PANTHER" id="PTHR34415">
    <property type="entry name" value="INTEGRASE CATALYTIC DOMAIN-CONTAINING PROTEIN"/>
    <property type="match status" value="1"/>
</dbReference>
<evidence type="ECO:0000256" key="1">
    <source>
        <dbReference type="SAM" id="MobiDB-lite"/>
    </source>
</evidence>
<proteinExistence type="predicted"/>
<feature type="region of interest" description="Disordered" evidence="1">
    <location>
        <begin position="1"/>
        <end position="34"/>
    </location>
</feature>
<dbReference type="EMBL" id="JARQWQ010000028">
    <property type="protein sequence ID" value="KAK2562754.1"/>
    <property type="molecule type" value="Genomic_DNA"/>
</dbReference>
<gene>
    <name evidence="2" type="ORF">P5673_014472</name>
</gene>